<feature type="active site" description="Phosphoserine intermediate" evidence="6">
    <location>
        <position position="94"/>
    </location>
</feature>
<dbReference type="PANTHER" id="PTHR42700">
    <property type="entry name" value="SULFATE ADENYLYLTRANSFERASE"/>
    <property type="match status" value="1"/>
</dbReference>
<dbReference type="InterPro" id="IPR002891">
    <property type="entry name" value="APS"/>
</dbReference>
<evidence type="ECO:0000256" key="1">
    <source>
        <dbReference type="ARBA" id="ARBA00001823"/>
    </source>
</evidence>
<keyword evidence="3 6" id="KW-0808">Transferase</keyword>
<dbReference type="InterPro" id="IPR050512">
    <property type="entry name" value="Sulf_AdTrans/APS_kinase"/>
</dbReference>
<dbReference type="Gene3D" id="3.40.50.300">
    <property type="entry name" value="P-loop containing nucleotide triphosphate hydrolases"/>
    <property type="match status" value="1"/>
</dbReference>
<keyword evidence="10" id="KW-1185">Reference proteome</keyword>
<dbReference type="EMBL" id="JBHSWB010000001">
    <property type="protein sequence ID" value="MFC6659424.1"/>
    <property type="molecule type" value="Genomic_DNA"/>
</dbReference>
<dbReference type="Proteomes" id="UP001596317">
    <property type="component" value="Unassembled WGS sequence"/>
</dbReference>
<accession>A0ABW1ZEW9</accession>
<proteinExistence type="inferred from homology"/>
<dbReference type="NCBIfam" id="NF003013">
    <property type="entry name" value="PRK03846.1"/>
    <property type="match status" value="1"/>
</dbReference>
<dbReference type="RefSeq" id="WP_224604298.1">
    <property type="nucleotide sequence ID" value="NZ_JAIQXV010000001.1"/>
</dbReference>
<dbReference type="SUPFAM" id="SSF52540">
    <property type="entry name" value="P-loop containing nucleoside triphosphate hydrolases"/>
    <property type="match status" value="1"/>
</dbReference>
<evidence type="ECO:0000256" key="6">
    <source>
        <dbReference type="HAMAP-Rule" id="MF_00065"/>
    </source>
</evidence>
<keyword evidence="6" id="KW-0597">Phosphoprotein</keyword>
<evidence type="ECO:0000256" key="4">
    <source>
        <dbReference type="ARBA" id="ARBA00022741"/>
    </source>
</evidence>
<keyword evidence="5 6" id="KW-0067">ATP-binding</keyword>
<evidence type="ECO:0000256" key="7">
    <source>
        <dbReference type="RuleBase" id="RU004347"/>
    </source>
</evidence>
<organism evidence="9 10">
    <name type="scientific">Deinococcus multiflagellatus</name>
    <dbReference type="NCBI Taxonomy" id="1656887"/>
    <lineage>
        <taxon>Bacteria</taxon>
        <taxon>Thermotogati</taxon>
        <taxon>Deinococcota</taxon>
        <taxon>Deinococci</taxon>
        <taxon>Deinococcales</taxon>
        <taxon>Deinococcaceae</taxon>
        <taxon>Deinococcus</taxon>
    </lineage>
</organism>
<keyword evidence="6 7" id="KW-0418">Kinase</keyword>
<evidence type="ECO:0000259" key="8">
    <source>
        <dbReference type="Pfam" id="PF01583"/>
    </source>
</evidence>
<comment type="catalytic activity">
    <reaction evidence="1 6 7">
        <text>adenosine 5'-phosphosulfate + ATP = 3'-phosphoadenylyl sulfate + ADP + H(+)</text>
        <dbReference type="Rhea" id="RHEA:24152"/>
        <dbReference type="ChEBI" id="CHEBI:15378"/>
        <dbReference type="ChEBI" id="CHEBI:30616"/>
        <dbReference type="ChEBI" id="CHEBI:58243"/>
        <dbReference type="ChEBI" id="CHEBI:58339"/>
        <dbReference type="ChEBI" id="CHEBI:456216"/>
        <dbReference type="EC" id="2.7.1.25"/>
    </reaction>
</comment>
<dbReference type="NCBIfam" id="TIGR00455">
    <property type="entry name" value="apsK"/>
    <property type="match status" value="1"/>
</dbReference>
<dbReference type="EC" id="2.7.1.25" evidence="2 6"/>
<evidence type="ECO:0000256" key="5">
    <source>
        <dbReference type="ARBA" id="ARBA00022840"/>
    </source>
</evidence>
<comment type="caution">
    <text evidence="9">The sequence shown here is derived from an EMBL/GenBank/DDBJ whole genome shotgun (WGS) entry which is preliminary data.</text>
</comment>
<gene>
    <name evidence="6 9" type="primary">cysC</name>
    <name evidence="9" type="ORF">ACFP90_02825</name>
</gene>
<dbReference type="PANTHER" id="PTHR42700:SF1">
    <property type="entry name" value="SULFATE ADENYLYLTRANSFERASE"/>
    <property type="match status" value="1"/>
</dbReference>
<dbReference type="InterPro" id="IPR059117">
    <property type="entry name" value="APS_kinase_dom"/>
</dbReference>
<comment type="pathway">
    <text evidence="6 7">Sulfur metabolism; hydrogen sulfide biosynthesis; sulfite from sulfate: step 2/3.</text>
</comment>
<evidence type="ECO:0000256" key="3">
    <source>
        <dbReference type="ARBA" id="ARBA00022679"/>
    </source>
</evidence>
<dbReference type="InterPro" id="IPR027417">
    <property type="entry name" value="P-loop_NTPase"/>
</dbReference>
<evidence type="ECO:0000313" key="9">
    <source>
        <dbReference type="EMBL" id="MFC6659424.1"/>
    </source>
</evidence>
<evidence type="ECO:0000313" key="10">
    <source>
        <dbReference type="Proteomes" id="UP001596317"/>
    </source>
</evidence>
<dbReference type="HAMAP" id="MF_00065">
    <property type="entry name" value="Adenylyl_sulf_kinase"/>
    <property type="match status" value="1"/>
</dbReference>
<protein>
    <recommendedName>
        <fullName evidence="2 6">Adenylyl-sulfate kinase</fullName>
        <ecNumber evidence="2 6">2.7.1.25</ecNumber>
    </recommendedName>
    <alternativeName>
        <fullName evidence="6">APS kinase</fullName>
    </alternativeName>
    <alternativeName>
        <fullName evidence="6">ATP adenosine-5'-phosphosulfate 3'-phosphotransferase</fullName>
    </alternativeName>
    <alternativeName>
        <fullName evidence="6">Adenosine-5'-phosphosulfate kinase</fullName>
    </alternativeName>
</protein>
<dbReference type="Pfam" id="PF01583">
    <property type="entry name" value="APS_kinase"/>
    <property type="match status" value="1"/>
</dbReference>
<dbReference type="GO" id="GO:0004020">
    <property type="term" value="F:adenylylsulfate kinase activity"/>
    <property type="evidence" value="ECO:0007669"/>
    <property type="project" value="UniProtKB-EC"/>
</dbReference>
<reference evidence="10" key="1">
    <citation type="journal article" date="2019" name="Int. J. Syst. Evol. Microbiol.">
        <title>The Global Catalogue of Microorganisms (GCM) 10K type strain sequencing project: providing services to taxonomists for standard genome sequencing and annotation.</title>
        <authorList>
            <consortium name="The Broad Institute Genomics Platform"/>
            <consortium name="The Broad Institute Genome Sequencing Center for Infectious Disease"/>
            <person name="Wu L."/>
            <person name="Ma J."/>
        </authorList>
    </citation>
    <scope>NUCLEOTIDE SEQUENCE [LARGE SCALE GENOMIC DNA]</scope>
    <source>
        <strain evidence="10">CCUG 63830</strain>
    </source>
</reference>
<name>A0ABW1ZEW9_9DEIO</name>
<comment type="similarity">
    <text evidence="6 7">Belongs to the APS kinase family.</text>
</comment>
<keyword evidence="4 6" id="KW-0547">Nucleotide-binding</keyword>
<dbReference type="CDD" id="cd02027">
    <property type="entry name" value="APSK"/>
    <property type="match status" value="1"/>
</dbReference>
<sequence>MTALQERPAVGTGRVVWLTGLSGAGKSTLASALHAELLARGVPTELLDGDAVRENLSKGLGFSKADRDTNVRRIGFVAGLLAKHGVTVLVSAISPYAETRREVLAGLPNALEVFVDAPLDVVTARDVKGLYLKALAGEIPHFTGVSDPYQAPEQPDLHLRTDQISVEEGVARLLGVLGL</sequence>
<dbReference type="NCBIfam" id="NF002059">
    <property type="entry name" value="PRK00889.1"/>
    <property type="match status" value="1"/>
</dbReference>
<evidence type="ECO:0000256" key="2">
    <source>
        <dbReference type="ARBA" id="ARBA00012121"/>
    </source>
</evidence>
<feature type="binding site" evidence="6">
    <location>
        <begin position="20"/>
        <end position="27"/>
    </location>
    <ligand>
        <name>ATP</name>
        <dbReference type="ChEBI" id="CHEBI:30616"/>
    </ligand>
</feature>
<comment type="function">
    <text evidence="6 7">Catalyzes the synthesis of activated sulfate.</text>
</comment>
<feature type="domain" description="APS kinase" evidence="8">
    <location>
        <begin position="13"/>
        <end position="159"/>
    </location>
</feature>